<keyword evidence="2" id="KW-1003">Cell membrane</keyword>
<evidence type="ECO:0000259" key="10">
    <source>
        <dbReference type="Pfam" id="PF00535"/>
    </source>
</evidence>
<comment type="pathway">
    <text evidence="7">Carotenoid biosynthesis; staphyloxanthin biosynthesis; staphyloxanthin from farnesyl diphosphate: step 4/5.</text>
</comment>
<evidence type="ECO:0000256" key="6">
    <source>
        <dbReference type="ARBA" id="ARBA00037281"/>
    </source>
</evidence>
<dbReference type="Gene3D" id="3.90.550.10">
    <property type="entry name" value="Spore Coat Polysaccharide Biosynthesis Protein SpsA, Chain A"/>
    <property type="match status" value="1"/>
</dbReference>
<dbReference type="Proteomes" id="UP001231166">
    <property type="component" value="Chromosome"/>
</dbReference>
<evidence type="ECO:0000256" key="9">
    <source>
        <dbReference type="ARBA" id="ARBA00040345"/>
    </source>
</evidence>
<dbReference type="AlphaFoldDB" id="A0AAX3Y771"/>
<dbReference type="InterPro" id="IPR029044">
    <property type="entry name" value="Nucleotide-diphossugar_trans"/>
</dbReference>
<dbReference type="Proteomes" id="UP001066327">
    <property type="component" value="Unassembled WGS sequence"/>
</dbReference>
<gene>
    <name evidence="11" type="ORF">O4328_11015</name>
    <name evidence="12" type="ORF">Q5707_18815</name>
</gene>
<name>A0AAX3Y771_RHOOP</name>
<keyword evidence="4 12" id="KW-0808">Transferase</keyword>
<dbReference type="EMBL" id="CP130953">
    <property type="protein sequence ID" value="WLF44055.1"/>
    <property type="molecule type" value="Genomic_DNA"/>
</dbReference>
<protein>
    <recommendedName>
        <fullName evidence="9">4,4'-diaponeurosporenoate glycosyltransferase</fullName>
    </recommendedName>
</protein>
<evidence type="ECO:0000313" key="12">
    <source>
        <dbReference type="EMBL" id="WLF44055.1"/>
    </source>
</evidence>
<comment type="subcellular location">
    <subcellularLocation>
        <location evidence="1">Cell membrane</location>
    </subcellularLocation>
</comment>
<evidence type="ECO:0000313" key="14">
    <source>
        <dbReference type="Proteomes" id="UP001231166"/>
    </source>
</evidence>
<feature type="domain" description="Glycosyltransferase 2-like" evidence="10">
    <location>
        <begin position="15"/>
        <end position="144"/>
    </location>
</feature>
<comment type="function">
    <text evidence="6">Catalyzes the glycosylation of 4,4'-diaponeurosporenoate, i.e. the esterification of glucose at the C1'' position with the carboxyl group of 4,4'-diaponeurosporenic acid, to form glycosyl-4,4'-diaponeurosporenoate. This is a step in the biosynthesis of staphyloxanthin, an orange pigment present in most staphylococci strains.</text>
</comment>
<evidence type="ECO:0000313" key="13">
    <source>
        <dbReference type="Proteomes" id="UP001066327"/>
    </source>
</evidence>
<accession>A0AAX3Y771</accession>
<sequence>MSDQEGDVMRVEHITVVVPAHDEEALLPHCLEGLRAAAREVSVPVTTVVVLDGCTDGSEAVVREADVDVVVLGARNVGAARRAGFDWVAPRSHEWFATTDADSQVPAHWLSSHLQHASRGAQLVAGTVAVTDWSGWPDHVRSRYGSAYRSGAAHGHVHGASLGFSADLYRAVGGFAALPAHEDVDLVQRMVGRGANVVWSIDAPVETSARVEARAPQGFATYLEGLQDR</sequence>
<dbReference type="PANTHER" id="PTHR43646">
    <property type="entry name" value="GLYCOSYLTRANSFERASE"/>
    <property type="match status" value="1"/>
</dbReference>
<proteinExistence type="inferred from homology"/>
<dbReference type="EMBL" id="JAPWIS010000005">
    <property type="protein sequence ID" value="MCZ4584206.1"/>
    <property type="molecule type" value="Genomic_DNA"/>
</dbReference>
<dbReference type="Pfam" id="PF00535">
    <property type="entry name" value="Glycos_transf_2"/>
    <property type="match status" value="1"/>
</dbReference>
<reference evidence="11" key="1">
    <citation type="submission" date="2022-12" db="EMBL/GenBank/DDBJ databases">
        <authorList>
            <person name="Krivoruchko A.V."/>
            <person name="Elkin A."/>
        </authorList>
    </citation>
    <scope>NUCLEOTIDE SEQUENCE</scope>
    <source>
        <strain evidence="11">IEGM 249</strain>
    </source>
</reference>
<dbReference type="SUPFAM" id="SSF53448">
    <property type="entry name" value="Nucleotide-diphospho-sugar transferases"/>
    <property type="match status" value="1"/>
</dbReference>
<comment type="similarity">
    <text evidence="8">Belongs to the glycosyltransferase 2 family. CrtQ subfamily.</text>
</comment>
<organism evidence="12 14">
    <name type="scientific">Rhodococcus opacus</name>
    <name type="common">Nocardia opaca</name>
    <dbReference type="NCBI Taxonomy" id="37919"/>
    <lineage>
        <taxon>Bacteria</taxon>
        <taxon>Bacillati</taxon>
        <taxon>Actinomycetota</taxon>
        <taxon>Actinomycetes</taxon>
        <taxon>Mycobacteriales</taxon>
        <taxon>Nocardiaceae</taxon>
        <taxon>Rhodococcus</taxon>
    </lineage>
</organism>
<dbReference type="GO" id="GO:0005886">
    <property type="term" value="C:plasma membrane"/>
    <property type="evidence" value="ECO:0007669"/>
    <property type="project" value="UniProtKB-SubCell"/>
</dbReference>
<evidence type="ECO:0000256" key="5">
    <source>
        <dbReference type="ARBA" id="ARBA00023136"/>
    </source>
</evidence>
<keyword evidence="5" id="KW-0472">Membrane</keyword>
<evidence type="ECO:0000256" key="4">
    <source>
        <dbReference type="ARBA" id="ARBA00022679"/>
    </source>
</evidence>
<reference evidence="12" key="2">
    <citation type="submission" date="2023-07" db="EMBL/GenBank/DDBJ databases">
        <title>Genomic analysis of Rhodococcus opacus VOC-14 with glycol ethers degradation activity.</title>
        <authorList>
            <person name="Narkevich D.A."/>
            <person name="Hlushen A.M."/>
            <person name="Akhremchuk A.E."/>
            <person name="Sikolenko M.A."/>
            <person name="Valentovich L.N."/>
        </authorList>
    </citation>
    <scope>NUCLEOTIDE SEQUENCE</scope>
    <source>
        <strain evidence="12">VOC-14</strain>
    </source>
</reference>
<evidence type="ECO:0000313" key="11">
    <source>
        <dbReference type="EMBL" id="MCZ4584206.1"/>
    </source>
</evidence>
<evidence type="ECO:0000256" key="1">
    <source>
        <dbReference type="ARBA" id="ARBA00004236"/>
    </source>
</evidence>
<dbReference type="GO" id="GO:0016757">
    <property type="term" value="F:glycosyltransferase activity"/>
    <property type="evidence" value="ECO:0007669"/>
    <property type="project" value="UniProtKB-KW"/>
</dbReference>
<evidence type="ECO:0000256" key="7">
    <source>
        <dbReference type="ARBA" id="ARBA00037904"/>
    </source>
</evidence>
<dbReference type="PANTHER" id="PTHR43646:SF2">
    <property type="entry name" value="GLYCOSYLTRANSFERASE 2-LIKE DOMAIN-CONTAINING PROTEIN"/>
    <property type="match status" value="1"/>
</dbReference>
<dbReference type="InterPro" id="IPR001173">
    <property type="entry name" value="Glyco_trans_2-like"/>
</dbReference>
<evidence type="ECO:0000256" key="8">
    <source>
        <dbReference type="ARBA" id="ARBA00038120"/>
    </source>
</evidence>
<keyword evidence="3 12" id="KW-0328">Glycosyltransferase</keyword>
<evidence type="ECO:0000256" key="3">
    <source>
        <dbReference type="ARBA" id="ARBA00022676"/>
    </source>
</evidence>
<evidence type="ECO:0000256" key="2">
    <source>
        <dbReference type="ARBA" id="ARBA00022475"/>
    </source>
</evidence>
<keyword evidence="13" id="KW-1185">Reference proteome</keyword>